<dbReference type="PANTHER" id="PTHR30250:SF11">
    <property type="entry name" value="O-ANTIGEN TRANSPORTER-RELATED"/>
    <property type="match status" value="1"/>
</dbReference>
<gene>
    <name evidence="7" type="ORF">COO91_02436</name>
</gene>
<dbReference type="KEGG" id="nfl:COO91_02436"/>
<organism evidence="7 8">
    <name type="scientific">Nostoc flagelliforme CCNUN1</name>
    <dbReference type="NCBI Taxonomy" id="2038116"/>
    <lineage>
        <taxon>Bacteria</taxon>
        <taxon>Bacillati</taxon>
        <taxon>Cyanobacteriota</taxon>
        <taxon>Cyanophyceae</taxon>
        <taxon>Nostocales</taxon>
        <taxon>Nostocaceae</taxon>
        <taxon>Nostoc</taxon>
    </lineage>
</organism>
<feature type="transmembrane region" description="Helical" evidence="6">
    <location>
        <begin position="419"/>
        <end position="436"/>
    </location>
</feature>
<name>A0A2K8SM56_9NOSO</name>
<feature type="transmembrane region" description="Helical" evidence="6">
    <location>
        <begin position="328"/>
        <end position="349"/>
    </location>
</feature>
<accession>A0A2K8SM56</accession>
<keyword evidence="3 6" id="KW-0812">Transmembrane</keyword>
<dbReference type="OrthoDB" id="571413at2"/>
<dbReference type="EMBL" id="CP024785">
    <property type="protein sequence ID" value="AUB36521.1"/>
    <property type="molecule type" value="Genomic_DNA"/>
</dbReference>
<evidence type="ECO:0000256" key="6">
    <source>
        <dbReference type="SAM" id="Phobius"/>
    </source>
</evidence>
<keyword evidence="2" id="KW-1003">Cell membrane</keyword>
<feature type="transmembrane region" description="Helical" evidence="6">
    <location>
        <begin position="176"/>
        <end position="196"/>
    </location>
</feature>
<dbReference type="InterPro" id="IPR050833">
    <property type="entry name" value="Poly_Biosynth_Transport"/>
</dbReference>
<feature type="transmembrane region" description="Helical" evidence="6">
    <location>
        <begin position="385"/>
        <end position="407"/>
    </location>
</feature>
<dbReference type="AlphaFoldDB" id="A0A2K8SM56"/>
<keyword evidence="4 6" id="KW-1133">Transmembrane helix</keyword>
<feature type="transmembrane region" description="Helical" evidence="6">
    <location>
        <begin position="78"/>
        <end position="106"/>
    </location>
</feature>
<dbReference type="InterPro" id="IPR002797">
    <property type="entry name" value="Polysacc_synth"/>
</dbReference>
<dbReference type="GO" id="GO:0005886">
    <property type="term" value="C:plasma membrane"/>
    <property type="evidence" value="ECO:0007669"/>
    <property type="project" value="UniProtKB-SubCell"/>
</dbReference>
<evidence type="ECO:0000256" key="1">
    <source>
        <dbReference type="ARBA" id="ARBA00004651"/>
    </source>
</evidence>
<protein>
    <submittedName>
        <fullName evidence="7">Membrane protein involved in the export of O-antigen and teichoic acid</fullName>
    </submittedName>
</protein>
<keyword evidence="8" id="KW-1185">Reference proteome</keyword>
<feature type="transmembrane region" description="Helical" evidence="6">
    <location>
        <begin position="48"/>
        <end position="66"/>
    </location>
</feature>
<feature type="transmembrane region" description="Helical" evidence="6">
    <location>
        <begin position="244"/>
        <end position="269"/>
    </location>
</feature>
<dbReference type="RefSeq" id="WP_100898436.1">
    <property type="nucleotide sequence ID" value="NZ_CAWNNC010000001.1"/>
</dbReference>
<comment type="subcellular location">
    <subcellularLocation>
        <location evidence="1">Cell membrane</location>
        <topology evidence="1">Multi-pass membrane protein</topology>
    </subcellularLocation>
</comment>
<feature type="transmembrane region" description="Helical" evidence="6">
    <location>
        <begin position="361"/>
        <end position="379"/>
    </location>
</feature>
<keyword evidence="5 6" id="KW-0472">Membrane</keyword>
<sequence length="480" mass="54083">MVEKYKFISNSLSMIVNRLAQSITAFVLTAAIARNLGAEAIGQYLLAYSYYFIFVGIASQGLKILFTRELAREPQKTSVYLMSGTCLQLIFSLLSYGALVIVVFLLPYSSKTSTLCYIMGLTIIPFALSNVTEAIFQAKEKMHLIAIATVPVYVLRLIIMIWAMQLKYGIEYLGGILFFSETLILVIEWILITHLVKIQWQIDKDFVWNTIKISRTFFAIEAIAVVSSRIEILILSLLGNEFLVGLFGAIVQLLQPYLIIANSITVAMFPRLSKVIDQGREKQQQITESLIEILLTIELPLFIGLLFFGKNLLIFIYDSSFAQGSLALSISAASLLLLPFIRTLCSLLVANHFEIVNLREVVITTTLGSLGGVALVSRYQLVGAAIMALLMTILAFSQYVYFTYTLLFPLNLWRVIRRPIIISTLMLFVFLLLKTINLDFLFTLIIATFSYILFVIFLSVHVLGGIDIVREKIVKIRMKF</sequence>
<evidence type="ECO:0000313" key="8">
    <source>
        <dbReference type="Proteomes" id="UP000232003"/>
    </source>
</evidence>
<proteinExistence type="predicted"/>
<feature type="transmembrane region" description="Helical" evidence="6">
    <location>
        <begin position="217"/>
        <end position="238"/>
    </location>
</feature>
<dbReference type="Proteomes" id="UP000232003">
    <property type="component" value="Chromosome"/>
</dbReference>
<dbReference type="Pfam" id="PF01943">
    <property type="entry name" value="Polysacc_synt"/>
    <property type="match status" value="1"/>
</dbReference>
<feature type="transmembrane region" description="Helical" evidence="6">
    <location>
        <begin position="144"/>
        <end position="164"/>
    </location>
</feature>
<feature type="transmembrane region" description="Helical" evidence="6">
    <location>
        <begin position="442"/>
        <end position="469"/>
    </location>
</feature>
<feature type="transmembrane region" description="Helical" evidence="6">
    <location>
        <begin position="112"/>
        <end position="132"/>
    </location>
</feature>
<feature type="transmembrane region" description="Helical" evidence="6">
    <location>
        <begin position="290"/>
        <end position="308"/>
    </location>
</feature>
<evidence type="ECO:0000256" key="2">
    <source>
        <dbReference type="ARBA" id="ARBA00022475"/>
    </source>
</evidence>
<evidence type="ECO:0000256" key="5">
    <source>
        <dbReference type="ARBA" id="ARBA00023136"/>
    </source>
</evidence>
<evidence type="ECO:0000256" key="4">
    <source>
        <dbReference type="ARBA" id="ARBA00022989"/>
    </source>
</evidence>
<evidence type="ECO:0000256" key="3">
    <source>
        <dbReference type="ARBA" id="ARBA00022692"/>
    </source>
</evidence>
<reference evidence="7 8" key="1">
    <citation type="submission" date="2017-11" db="EMBL/GenBank/DDBJ databases">
        <title>Complete genome of a free-living desiccation-tolerant cyanobacterium and its photosynthetic adaptation to extreme terrestrial habitat.</title>
        <authorList>
            <person name="Shang J."/>
        </authorList>
    </citation>
    <scope>NUCLEOTIDE SEQUENCE [LARGE SCALE GENOMIC DNA]</scope>
    <source>
        <strain evidence="7 8">CCNUN1</strain>
    </source>
</reference>
<evidence type="ECO:0000313" key="7">
    <source>
        <dbReference type="EMBL" id="AUB36521.1"/>
    </source>
</evidence>
<dbReference type="PANTHER" id="PTHR30250">
    <property type="entry name" value="PST FAMILY PREDICTED COLANIC ACID TRANSPORTER"/>
    <property type="match status" value="1"/>
</dbReference>